<accession>A0AAV4NKV9</accession>
<dbReference type="EMBL" id="BPLR01021019">
    <property type="protein sequence ID" value="GIX84994.1"/>
    <property type="molecule type" value="Genomic_DNA"/>
</dbReference>
<gene>
    <name evidence="1" type="primary">AVEN_141974_1</name>
    <name evidence="1" type="ORF">CEXT_100441</name>
</gene>
<protein>
    <submittedName>
        <fullName evidence="1">Uncharacterized protein</fullName>
    </submittedName>
</protein>
<evidence type="ECO:0000313" key="2">
    <source>
        <dbReference type="Proteomes" id="UP001054945"/>
    </source>
</evidence>
<organism evidence="1 2">
    <name type="scientific">Caerostris extrusa</name>
    <name type="common">Bark spider</name>
    <name type="synonym">Caerostris bankana</name>
    <dbReference type="NCBI Taxonomy" id="172846"/>
    <lineage>
        <taxon>Eukaryota</taxon>
        <taxon>Metazoa</taxon>
        <taxon>Ecdysozoa</taxon>
        <taxon>Arthropoda</taxon>
        <taxon>Chelicerata</taxon>
        <taxon>Arachnida</taxon>
        <taxon>Araneae</taxon>
        <taxon>Araneomorphae</taxon>
        <taxon>Entelegynae</taxon>
        <taxon>Araneoidea</taxon>
        <taxon>Araneidae</taxon>
        <taxon>Caerostris</taxon>
    </lineage>
</organism>
<dbReference type="Proteomes" id="UP001054945">
    <property type="component" value="Unassembled WGS sequence"/>
</dbReference>
<comment type="caution">
    <text evidence="1">The sequence shown here is derived from an EMBL/GenBank/DDBJ whole genome shotgun (WGS) entry which is preliminary data.</text>
</comment>
<sequence length="259" mass="29846">MKTTTRQPDLQANYLNHRLDSLFLKMDIGPFAIFGENCNTDKCESLNTMKELQPLRYMPNKEQLERLCPGTLQYIDCHIEVLESCTGQRILQLSSSSNKSVSEMSKIILNTRHLIREICDEDTTLHKDYIENIECFRGYVSFGPFLCRDEAEEIARQFVENMDSINPDDDRREERNCLTNAFEIGCITTGLGRDCGDRARDLMMQILLTFKDSLLEAGGCLDVRGATGLKVKFLESLNLSDEEKSKFQMAFELVKRRRR</sequence>
<dbReference type="AlphaFoldDB" id="A0AAV4NKV9"/>
<keyword evidence="2" id="KW-1185">Reference proteome</keyword>
<proteinExistence type="predicted"/>
<name>A0AAV4NKV9_CAEEX</name>
<evidence type="ECO:0000313" key="1">
    <source>
        <dbReference type="EMBL" id="GIX84994.1"/>
    </source>
</evidence>
<reference evidence="1 2" key="1">
    <citation type="submission" date="2021-06" db="EMBL/GenBank/DDBJ databases">
        <title>Caerostris extrusa draft genome.</title>
        <authorList>
            <person name="Kono N."/>
            <person name="Arakawa K."/>
        </authorList>
    </citation>
    <scope>NUCLEOTIDE SEQUENCE [LARGE SCALE GENOMIC DNA]</scope>
</reference>